<name>A0A9N7V477_PLEPL</name>
<comment type="caution">
    <text evidence="1">The sequence shown here is derived from an EMBL/GenBank/DDBJ whole genome shotgun (WGS) entry which is preliminary data.</text>
</comment>
<gene>
    <name evidence="1" type="ORF">PLEPLA_LOCUS30221</name>
</gene>
<feature type="non-terminal residue" evidence="1">
    <location>
        <position position="219"/>
    </location>
</feature>
<dbReference type="EMBL" id="CADEAL010002878">
    <property type="protein sequence ID" value="CAB1442543.1"/>
    <property type="molecule type" value="Genomic_DNA"/>
</dbReference>
<protein>
    <submittedName>
        <fullName evidence="1">Uncharacterized protein</fullName>
    </submittedName>
</protein>
<keyword evidence="2" id="KW-1185">Reference proteome</keyword>
<evidence type="ECO:0000313" key="1">
    <source>
        <dbReference type="EMBL" id="CAB1442543.1"/>
    </source>
</evidence>
<dbReference type="AlphaFoldDB" id="A0A9N7V477"/>
<organism evidence="1 2">
    <name type="scientific">Pleuronectes platessa</name>
    <name type="common">European plaice</name>
    <dbReference type="NCBI Taxonomy" id="8262"/>
    <lineage>
        <taxon>Eukaryota</taxon>
        <taxon>Metazoa</taxon>
        <taxon>Chordata</taxon>
        <taxon>Craniata</taxon>
        <taxon>Vertebrata</taxon>
        <taxon>Euteleostomi</taxon>
        <taxon>Actinopterygii</taxon>
        <taxon>Neopterygii</taxon>
        <taxon>Teleostei</taxon>
        <taxon>Neoteleostei</taxon>
        <taxon>Acanthomorphata</taxon>
        <taxon>Carangaria</taxon>
        <taxon>Pleuronectiformes</taxon>
        <taxon>Pleuronectoidei</taxon>
        <taxon>Pleuronectidae</taxon>
        <taxon>Pleuronectes</taxon>
    </lineage>
</organism>
<reference evidence="1" key="1">
    <citation type="submission" date="2020-03" db="EMBL/GenBank/DDBJ databases">
        <authorList>
            <person name="Weist P."/>
        </authorList>
    </citation>
    <scope>NUCLEOTIDE SEQUENCE</scope>
</reference>
<dbReference type="Proteomes" id="UP001153269">
    <property type="component" value="Unassembled WGS sequence"/>
</dbReference>
<evidence type="ECO:0000313" key="2">
    <source>
        <dbReference type="Proteomes" id="UP001153269"/>
    </source>
</evidence>
<sequence>VTSDLRVSDHPLGRHVQVRRTCDRKLYSVRVCGDKCIESSLTWGQRSLETEYTLANVVRVQACSSKPCWTEFSDDDVHPTHLPIAALDASLPSREGWRSRTDFSFRVLDHNNSENGEKAPRIPVQRVPGTQHSLHPRTTLSTVPARHVHSVLGFSRTSPAATRYCLSFLPESSCSFYIASRLGYSRTIHLHPPYASQRARHVASMQALSKVGFHAKIRR</sequence>
<accession>A0A9N7V477</accession>
<proteinExistence type="predicted"/>